<feature type="transmembrane region" description="Helical" evidence="11">
    <location>
        <begin position="75"/>
        <end position="93"/>
    </location>
</feature>
<evidence type="ECO:0000256" key="2">
    <source>
        <dbReference type="ARBA" id="ARBA00008130"/>
    </source>
</evidence>
<evidence type="ECO:0000256" key="10">
    <source>
        <dbReference type="ARBA" id="ARBA00023170"/>
    </source>
</evidence>
<dbReference type="PRINTS" id="PR00251">
    <property type="entry name" value="BACTRLOPSIN"/>
</dbReference>
<dbReference type="GO" id="GO:0005216">
    <property type="term" value="F:monoatomic ion channel activity"/>
    <property type="evidence" value="ECO:0007669"/>
    <property type="project" value="InterPro"/>
</dbReference>
<dbReference type="PROSITE" id="PS00950">
    <property type="entry name" value="BACTERIAL_OPSIN_1"/>
    <property type="match status" value="1"/>
</dbReference>
<dbReference type="SUPFAM" id="SSF81321">
    <property type="entry name" value="Family A G protein-coupled receptor-like"/>
    <property type="match status" value="1"/>
</dbReference>
<dbReference type="PANTHER" id="PTHR28286:SF2">
    <property type="entry name" value="BACTERIORHODOPSIN _OPSIN, NOPA (EUROFUNG)"/>
    <property type="match status" value="1"/>
</dbReference>
<evidence type="ECO:0000256" key="4">
    <source>
        <dbReference type="ARBA" id="ARBA00022606"/>
    </source>
</evidence>
<evidence type="ECO:0000256" key="3">
    <source>
        <dbReference type="ARBA" id="ARBA00022543"/>
    </source>
</evidence>
<feature type="transmembrane region" description="Helical" evidence="11">
    <location>
        <begin position="39"/>
        <end position="63"/>
    </location>
</feature>
<evidence type="ECO:0000256" key="6">
    <source>
        <dbReference type="ARBA" id="ARBA00022925"/>
    </source>
</evidence>
<feature type="transmembrane region" description="Helical" evidence="11">
    <location>
        <begin position="159"/>
        <end position="180"/>
    </location>
</feature>
<evidence type="ECO:0000313" key="12">
    <source>
        <dbReference type="EMBL" id="SDE94480.1"/>
    </source>
</evidence>
<dbReference type="PROSITE" id="PS00327">
    <property type="entry name" value="BACTERIAL_OPSIN_RET"/>
    <property type="match status" value="1"/>
</dbReference>
<dbReference type="EMBL" id="FNBO01000001">
    <property type="protein sequence ID" value="SDE94480.1"/>
    <property type="molecule type" value="Genomic_DNA"/>
</dbReference>
<dbReference type="PANTHER" id="PTHR28286">
    <property type="match status" value="1"/>
</dbReference>
<dbReference type="GO" id="GO:0009881">
    <property type="term" value="F:photoreceptor activity"/>
    <property type="evidence" value="ECO:0007669"/>
    <property type="project" value="UniProtKB-KW"/>
</dbReference>
<dbReference type="RefSeq" id="WP_149797192.1">
    <property type="nucleotide sequence ID" value="NZ_FNBO01000001.1"/>
</dbReference>
<keyword evidence="8" id="KW-0157">Chromophore</keyword>
<feature type="transmembrane region" description="Helical" evidence="11">
    <location>
        <begin position="100"/>
        <end position="120"/>
    </location>
</feature>
<keyword evidence="10" id="KW-0675">Receptor</keyword>
<accession>A0A1G7H227</accession>
<evidence type="ECO:0000256" key="9">
    <source>
        <dbReference type="ARBA" id="ARBA00023136"/>
    </source>
</evidence>
<dbReference type="InterPro" id="IPR018229">
    <property type="entry name" value="Rhodopsin_retinal_BS"/>
</dbReference>
<keyword evidence="13" id="KW-1185">Reference proteome</keyword>
<evidence type="ECO:0000256" key="7">
    <source>
        <dbReference type="ARBA" id="ARBA00022989"/>
    </source>
</evidence>
<gene>
    <name evidence="12" type="ORF">SAMN04488067_101178</name>
</gene>
<feature type="transmembrane region" description="Helical" evidence="11">
    <location>
        <begin position="6"/>
        <end position="27"/>
    </location>
</feature>
<evidence type="ECO:0000256" key="1">
    <source>
        <dbReference type="ARBA" id="ARBA00004141"/>
    </source>
</evidence>
<keyword evidence="5 11" id="KW-0812">Transmembrane</keyword>
<feature type="transmembrane region" description="Helical" evidence="11">
    <location>
        <begin position="126"/>
        <end position="147"/>
    </location>
</feature>
<dbReference type="InterPro" id="IPR001425">
    <property type="entry name" value="Arc/bac/fun_rhodopsins"/>
</dbReference>
<protein>
    <submittedName>
        <fullName evidence="12">Sensory rhodopsin</fullName>
    </submittedName>
</protein>
<evidence type="ECO:0000256" key="11">
    <source>
        <dbReference type="SAM" id="Phobius"/>
    </source>
</evidence>
<evidence type="ECO:0000313" key="13">
    <source>
        <dbReference type="Proteomes" id="UP000324020"/>
    </source>
</evidence>
<dbReference type="OrthoDB" id="330248at2157"/>
<dbReference type="CDD" id="cd15029">
    <property type="entry name" value="7tm_SRI_SRII"/>
    <property type="match status" value="1"/>
</dbReference>
<sequence length="247" mass="25950">MTSAVTVAYGLAAAAFLVGVGIAAVLYTKLEGSRDRSRLAALAVIPGFAGISYVAMALGIGTVTINGTELVGFRYVDWVVTTPLLVGFIGYVAGASRRAIAGVMLADALMIAFGTGAVVADGTLKWALFGVSSAFHLSLFAYLYVVFPRTVPNDPMQKGLFSLLKNHVGLLWLAYPFVWLMGPEGIAFAGAVGTAMTYVFLDVLAKVPYVYFFYARRQAFMDVTSASTAAVEGDPTALGDDAPTTAD</sequence>
<keyword evidence="6" id="KW-0681">Retinal protein</keyword>
<dbReference type="Pfam" id="PF01036">
    <property type="entry name" value="Bac_rhodopsin"/>
    <property type="match status" value="1"/>
</dbReference>
<keyword evidence="7 11" id="KW-1133">Transmembrane helix</keyword>
<comment type="similarity">
    <text evidence="2">Belongs to the archaeal/bacterial/fungal opsin family.</text>
</comment>
<keyword evidence="3" id="KW-0600">Photoreceptor protein</keyword>
<keyword evidence="9 11" id="KW-0472">Membrane</keyword>
<evidence type="ECO:0000256" key="8">
    <source>
        <dbReference type="ARBA" id="ARBA00022991"/>
    </source>
</evidence>
<dbReference type="Proteomes" id="UP000324020">
    <property type="component" value="Unassembled WGS sequence"/>
</dbReference>
<dbReference type="Gene3D" id="1.20.1070.10">
    <property type="entry name" value="Rhodopsin 7-helix transmembrane proteins"/>
    <property type="match status" value="1"/>
</dbReference>
<dbReference type="AlphaFoldDB" id="A0A1G7H227"/>
<organism evidence="12 13">
    <name type="scientific">Halorubrum xinjiangense</name>
    <dbReference type="NCBI Taxonomy" id="261291"/>
    <lineage>
        <taxon>Archaea</taxon>
        <taxon>Methanobacteriati</taxon>
        <taxon>Methanobacteriota</taxon>
        <taxon>Stenosarchaea group</taxon>
        <taxon>Halobacteria</taxon>
        <taxon>Halobacteriales</taxon>
        <taxon>Haloferacaceae</taxon>
        <taxon>Halorubrum</taxon>
    </lineage>
</organism>
<keyword evidence="4" id="KW-0716">Sensory transduction</keyword>
<dbReference type="GO" id="GO:0016020">
    <property type="term" value="C:membrane"/>
    <property type="evidence" value="ECO:0007669"/>
    <property type="project" value="UniProtKB-SubCell"/>
</dbReference>
<dbReference type="SMART" id="SM01021">
    <property type="entry name" value="Bac_rhodopsin"/>
    <property type="match status" value="1"/>
</dbReference>
<evidence type="ECO:0000256" key="5">
    <source>
        <dbReference type="ARBA" id="ARBA00022692"/>
    </source>
</evidence>
<feature type="transmembrane region" description="Helical" evidence="11">
    <location>
        <begin position="186"/>
        <end position="212"/>
    </location>
</feature>
<dbReference type="GO" id="GO:0007602">
    <property type="term" value="P:phototransduction"/>
    <property type="evidence" value="ECO:0007669"/>
    <property type="project" value="UniProtKB-KW"/>
</dbReference>
<name>A0A1G7H227_9EURY</name>
<comment type="subcellular location">
    <subcellularLocation>
        <location evidence="1">Membrane</location>
        <topology evidence="1">Multi-pass membrane protein</topology>
    </subcellularLocation>
</comment>
<reference evidence="12 13" key="1">
    <citation type="submission" date="2016-10" db="EMBL/GenBank/DDBJ databases">
        <authorList>
            <person name="Varghese N."/>
            <person name="Submissions S."/>
        </authorList>
    </citation>
    <scope>NUCLEOTIDE SEQUENCE [LARGE SCALE GENOMIC DNA]</scope>
    <source>
        <strain evidence="12 13">CGMCC 1.3527</strain>
    </source>
</reference>
<proteinExistence type="inferred from homology"/>